<name>A0A9P3G9B1_9APHY</name>
<protein>
    <submittedName>
        <fullName evidence="1">Uncharacterized protein</fullName>
    </submittedName>
</protein>
<comment type="caution">
    <text evidence="1">The sequence shown here is derived from an EMBL/GenBank/DDBJ whole genome shotgun (WGS) entry which is preliminary data.</text>
</comment>
<evidence type="ECO:0000313" key="2">
    <source>
        <dbReference type="Proteomes" id="UP000703269"/>
    </source>
</evidence>
<gene>
    <name evidence="1" type="ORF">PsYK624_065700</name>
</gene>
<dbReference type="AlphaFoldDB" id="A0A9P3G9B1"/>
<dbReference type="EMBL" id="BPQB01000016">
    <property type="protein sequence ID" value="GJE90437.1"/>
    <property type="molecule type" value="Genomic_DNA"/>
</dbReference>
<dbReference type="OrthoDB" id="2794892at2759"/>
<evidence type="ECO:0000313" key="1">
    <source>
        <dbReference type="EMBL" id="GJE90437.1"/>
    </source>
</evidence>
<reference evidence="1 2" key="1">
    <citation type="submission" date="2021-08" db="EMBL/GenBank/DDBJ databases">
        <title>Draft Genome Sequence of Phanerochaete sordida strain YK-624.</title>
        <authorList>
            <person name="Mori T."/>
            <person name="Dohra H."/>
            <person name="Suzuki T."/>
            <person name="Kawagishi H."/>
            <person name="Hirai H."/>
        </authorList>
    </citation>
    <scope>NUCLEOTIDE SEQUENCE [LARGE SCALE GENOMIC DNA]</scope>
    <source>
        <strain evidence="1 2">YK-624</strain>
    </source>
</reference>
<accession>A0A9P3G9B1</accession>
<proteinExistence type="predicted"/>
<keyword evidence="2" id="KW-1185">Reference proteome</keyword>
<organism evidence="1 2">
    <name type="scientific">Phanerochaete sordida</name>
    <dbReference type="NCBI Taxonomy" id="48140"/>
    <lineage>
        <taxon>Eukaryota</taxon>
        <taxon>Fungi</taxon>
        <taxon>Dikarya</taxon>
        <taxon>Basidiomycota</taxon>
        <taxon>Agaricomycotina</taxon>
        <taxon>Agaricomycetes</taxon>
        <taxon>Polyporales</taxon>
        <taxon>Phanerochaetaceae</taxon>
        <taxon>Phanerochaete</taxon>
    </lineage>
</organism>
<dbReference type="Proteomes" id="UP000703269">
    <property type="component" value="Unassembled WGS sequence"/>
</dbReference>
<sequence>MTFATIVPRLPAELTDMVIDHLWDSKPALAAASLVARAWLPRSRVHKFAQVCVESDFAGLRTTLQHTPLLRPYIRTLVLRGPDAYSDAATDDDAAAPDAPRAVLAPVLLAELLQLLPRLHTLHLHRLSLHAPPAHTTALPGFALHRLARLALVGVGGPHDTAGDVLRVLALFADIGSLHLEGLAHAPAPAPPAHWACDRRVRVGAVKIENAPTDTCLELLRAAGAPRALRALEAEVADGEDAAALARLLAEAGPAVEHVAVDLAHCFRPAHDAEDPADVFLPAPQAIADTLGAGLALCTGLRRAAFVVPADEPDADAWACLVHALKRVPAATPELEVRLSAESWEEQVPLERLGLAWDELRDVLRRFTALRAVTVGLADDSPWALEAEDAEYVQRQLDVLAERGVLHVEVGF</sequence>